<organism evidence="2">
    <name type="scientific">marine metagenome</name>
    <dbReference type="NCBI Taxonomy" id="408172"/>
    <lineage>
        <taxon>unclassified sequences</taxon>
        <taxon>metagenomes</taxon>
        <taxon>ecological metagenomes</taxon>
    </lineage>
</organism>
<evidence type="ECO:0000313" key="2">
    <source>
        <dbReference type="EMBL" id="SVC07232.1"/>
    </source>
</evidence>
<dbReference type="AlphaFoldDB" id="A0A382J756"/>
<name>A0A382J756_9ZZZZ</name>
<evidence type="ECO:0000256" key="1">
    <source>
        <dbReference type="SAM" id="MobiDB-lite"/>
    </source>
</evidence>
<gene>
    <name evidence="2" type="ORF">METZ01_LOCUS260086</name>
</gene>
<dbReference type="EMBL" id="UINC01071945">
    <property type="protein sequence ID" value="SVC07232.1"/>
    <property type="molecule type" value="Genomic_DNA"/>
</dbReference>
<sequence length="28" mass="2946">MFAPPEDGQGAETANQNGQVVEDELVEA</sequence>
<reference evidence="2" key="1">
    <citation type="submission" date="2018-05" db="EMBL/GenBank/DDBJ databases">
        <authorList>
            <person name="Lanie J.A."/>
            <person name="Ng W.-L."/>
            <person name="Kazmierczak K.M."/>
            <person name="Andrzejewski T.M."/>
            <person name="Davidsen T.M."/>
            <person name="Wayne K.J."/>
            <person name="Tettelin H."/>
            <person name="Glass J.I."/>
            <person name="Rusch D."/>
            <person name="Podicherti R."/>
            <person name="Tsui H.-C.T."/>
            <person name="Winkler M.E."/>
        </authorList>
    </citation>
    <scope>NUCLEOTIDE SEQUENCE</scope>
</reference>
<proteinExistence type="predicted"/>
<feature type="region of interest" description="Disordered" evidence="1">
    <location>
        <begin position="1"/>
        <end position="28"/>
    </location>
</feature>
<protein>
    <submittedName>
        <fullName evidence="2">Uncharacterized protein</fullName>
    </submittedName>
</protein>
<accession>A0A382J756</accession>